<sequence>MQQRMRVLCATTVLAVLSAALTGCSASQAPSGAAPETAPAVPGPTATGARPTASRAATPAKTQECFDVAEAVSGVELLPLSHDSEHESQDAGTLDQARASAHKMFAQLPSAVQPAFDQVERILDGAGEALEPSEAAKIQQALAPADAWLQSHCSASPGSMSSSAVAPTG</sequence>
<keyword evidence="2" id="KW-0732">Signal</keyword>
<keyword evidence="4" id="KW-1185">Reference proteome</keyword>
<proteinExistence type="predicted"/>
<evidence type="ECO:0000313" key="3">
    <source>
        <dbReference type="EMBL" id="TFH99319.1"/>
    </source>
</evidence>
<accession>A0AAX2SBS4</accession>
<feature type="compositionally biased region" description="Low complexity" evidence="1">
    <location>
        <begin position="33"/>
        <end position="58"/>
    </location>
</feature>
<evidence type="ECO:0000313" key="4">
    <source>
        <dbReference type="Proteomes" id="UP000298017"/>
    </source>
</evidence>
<feature type="chain" id="PRO_5043813726" description="DUF4439 domain-containing protein" evidence="2">
    <location>
        <begin position="30"/>
        <end position="169"/>
    </location>
</feature>
<dbReference type="EMBL" id="SPNK01000015">
    <property type="protein sequence ID" value="TFH99319.1"/>
    <property type="molecule type" value="Genomic_DNA"/>
</dbReference>
<feature type="region of interest" description="Disordered" evidence="1">
    <location>
        <begin position="26"/>
        <end position="58"/>
    </location>
</feature>
<dbReference type="GeneID" id="93232302"/>
<feature type="signal peptide" evidence="2">
    <location>
        <begin position="1"/>
        <end position="29"/>
    </location>
</feature>
<dbReference type="RefSeq" id="WP_035885149.1">
    <property type="nucleotide sequence ID" value="NZ_CAJFZU010000026.1"/>
</dbReference>
<evidence type="ECO:0000256" key="2">
    <source>
        <dbReference type="SAM" id="SignalP"/>
    </source>
</evidence>
<comment type="caution">
    <text evidence="3">The sequence shown here is derived from an EMBL/GenBank/DDBJ whole genome shotgun (WGS) entry which is preliminary data.</text>
</comment>
<name>A0AAX2SBS4_KOCRH</name>
<dbReference type="PROSITE" id="PS51257">
    <property type="entry name" value="PROKAR_LIPOPROTEIN"/>
    <property type="match status" value="1"/>
</dbReference>
<reference evidence="3 4" key="1">
    <citation type="submission" date="2019-03" db="EMBL/GenBank/DDBJ databases">
        <title>Genome Sequencing and Assembly of Various Microbes Isolated from Alder Root Nodule.</title>
        <authorList>
            <person name="Swanson E."/>
            <person name="Sevigny J.L."/>
            <person name="Pesce C."/>
            <person name="Davis I."/>
            <person name="Kleiner V."/>
            <person name="Tisa L."/>
        </authorList>
    </citation>
    <scope>NUCLEOTIDE SEQUENCE [LARGE SCALE GENOMIC DNA]</scope>
    <source>
        <strain evidence="3 4">4R-31</strain>
    </source>
</reference>
<protein>
    <recommendedName>
        <fullName evidence="5">DUF4439 domain-containing protein</fullName>
    </recommendedName>
</protein>
<gene>
    <name evidence="3" type="ORF">E4P33_10775</name>
</gene>
<evidence type="ECO:0000256" key="1">
    <source>
        <dbReference type="SAM" id="MobiDB-lite"/>
    </source>
</evidence>
<dbReference type="AlphaFoldDB" id="A0AAX2SBS4"/>
<evidence type="ECO:0008006" key="5">
    <source>
        <dbReference type="Google" id="ProtNLM"/>
    </source>
</evidence>
<organism evidence="3 4">
    <name type="scientific">Kocuria rhizophila</name>
    <dbReference type="NCBI Taxonomy" id="72000"/>
    <lineage>
        <taxon>Bacteria</taxon>
        <taxon>Bacillati</taxon>
        <taxon>Actinomycetota</taxon>
        <taxon>Actinomycetes</taxon>
        <taxon>Micrococcales</taxon>
        <taxon>Micrococcaceae</taxon>
        <taxon>Kocuria</taxon>
    </lineage>
</organism>
<dbReference type="Proteomes" id="UP000298017">
    <property type="component" value="Unassembled WGS sequence"/>
</dbReference>